<comment type="similarity">
    <text evidence="1">Belongs to the cAMP-dependent kinase regulatory chain family.</text>
</comment>
<dbReference type="PROSITE" id="PS00889">
    <property type="entry name" value="CNMP_BINDING_2"/>
    <property type="match status" value="1"/>
</dbReference>
<sequence>MISLSNTGGKTCKAWHLLHLGRGTSRFSLITKEAQATHTHTHTNRAHTITQTSKQFSSSGKYDIFVNTDSKNRKLVGNYNNEGFFGELALMYNMPRAATIVAATDGIVWGLGLVGSVQVHGISALTSSAHDAASVEEFVNNYDVLYV</sequence>
<dbReference type="GO" id="GO:0030552">
    <property type="term" value="F:cAMP binding"/>
    <property type="evidence" value="ECO:0007669"/>
    <property type="project" value="UniProtKB-KW"/>
</dbReference>
<dbReference type="Pfam" id="PF00027">
    <property type="entry name" value="cNMP_binding"/>
    <property type="match status" value="1"/>
</dbReference>
<keyword evidence="6" id="KW-1185">Reference proteome</keyword>
<dbReference type="GO" id="GO:0005952">
    <property type="term" value="C:cAMP-dependent protein kinase complex"/>
    <property type="evidence" value="ECO:0007669"/>
    <property type="project" value="InterPro"/>
</dbReference>
<proteinExistence type="inferred from homology"/>
<dbReference type="AlphaFoldDB" id="A0AAE1B7Y6"/>
<dbReference type="Gene3D" id="2.60.120.10">
    <property type="entry name" value="Jelly Rolls"/>
    <property type="match status" value="1"/>
</dbReference>
<dbReference type="GO" id="GO:0004862">
    <property type="term" value="F:cAMP-dependent protein kinase inhibitor activity"/>
    <property type="evidence" value="ECO:0007669"/>
    <property type="project" value="TreeGrafter"/>
</dbReference>
<evidence type="ECO:0000313" key="5">
    <source>
        <dbReference type="EMBL" id="KAK3801277.1"/>
    </source>
</evidence>
<gene>
    <name evidence="5" type="ORF">RRG08_067080</name>
</gene>
<dbReference type="Proteomes" id="UP001283361">
    <property type="component" value="Unassembled WGS sequence"/>
</dbReference>
<dbReference type="SUPFAM" id="SSF51206">
    <property type="entry name" value="cAMP-binding domain-like"/>
    <property type="match status" value="1"/>
</dbReference>
<dbReference type="InterPro" id="IPR014710">
    <property type="entry name" value="RmlC-like_jellyroll"/>
</dbReference>
<evidence type="ECO:0000256" key="2">
    <source>
        <dbReference type="ARBA" id="ARBA00022566"/>
    </source>
</evidence>
<name>A0AAE1B7Y6_9GAST</name>
<keyword evidence="2" id="KW-0116">cAMP-binding</keyword>
<evidence type="ECO:0000256" key="3">
    <source>
        <dbReference type="ARBA" id="ARBA00023149"/>
    </source>
</evidence>
<keyword evidence="2" id="KW-0547">Nucleotide-binding</keyword>
<dbReference type="PRINTS" id="PR00103">
    <property type="entry name" value="CAMPKINASE"/>
</dbReference>
<dbReference type="GO" id="GO:0005829">
    <property type="term" value="C:cytosol"/>
    <property type="evidence" value="ECO:0007669"/>
    <property type="project" value="TreeGrafter"/>
</dbReference>
<evidence type="ECO:0000259" key="4">
    <source>
        <dbReference type="PROSITE" id="PS50042"/>
    </source>
</evidence>
<dbReference type="InterPro" id="IPR018490">
    <property type="entry name" value="cNMP-bd_dom_sf"/>
</dbReference>
<dbReference type="PANTHER" id="PTHR11635:SF152">
    <property type="entry name" value="CAMP-DEPENDENT PROTEIN KINASE TYPE I REGULATORY SUBUNIT-RELATED"/>
    <property type="match status" value="1"/>
</dbReference>
<reference evidence="5" key="1">
    <citation type="journal article" date="2023" name="G3 (Bethesda)">
        <title>A reference genome for the long-term kleptoplast-retaining sea slug Elysia crispata morphotype clarki.</title>
        <authorList>
            <person name="Eastman K.E."/>
            <person name="Pendleton A.L."/>
            <person name="Shaikh M.A."/>
            <person name="Suttiyut T."/>
            <person name="Ogas R."/>
            <person name="Tomko P."/>
            <person name="Gavelis G."/>
            <person name="Widhalm J.R."/>
            <person name="Wisecaver J.H."/>
        </authorList>
    </citation>
    <scope>NUCLEOTIDE SEQUENCE</scope>
    <source>
        <strain evidence="5">ECLA1</strain>
    </source>
</reference>
<evidence type="ECO:0000313" key="6">
    <source>
        <dbReference type="Proteomes" id="UP001283361"/>
    </source>
</evidence>
<dbReference type="InterPro" id="IPR000595">
    <property type="entry name" value="cNMP-bd_dom"/>
</dbReference>
<dbReference type="PROSITE" id="PS50042">
    <property type="entry name" value="CNMP_BINDING_3"/>
    <property type="match status" value="1"/>
</dbReference>
<dbReference type="PANTHER" id="PTHR11635">
    <property type="entry name" value="CAMP-DEPENDENT PROTEIN KINASE REGULATORY CHAIN"/>
    <property type="match status" value="1"/>
</dbReference>
<dbReference type="InterPro" id="IPR050503">
    <property type="entry name" value="cAMP-dep_PK_reg_su-like"/>
</dbReference>
<feature type="domain" description="Cyclic nucleotide-binding" evidence="4">
    <location>
        <begin position="59"/>
        <end position="111"/>
    </location>
</feature>
<organism evidence="5 6">
    <name type="scientific">Elysia crispata</name>
    <name type="common">lettuce slug</name>
    <dbReference type="NCBI Taxonomy" id="231223"/>
    <lineage>
        <taxon>Eukaryota</taxon>
        <taxon>Metazoa</taxon>
        <taxon>Spiralia</taxon>
        <taxon>Lophotrochozoa</taxon>
        <taxon>Mollusca</taxon>
        <taxon>Gastropoda</taxon>
        <taxon>Heterobranchia</taxon>
        <taxon>Euthyneura</taxon>
        <taxon>Panpulmonata</taxon>
        <taxon>Sacoglossa</taxon>
        <taxon>Placobranchoidea</taxon>
        <taxon>Plakobranchidae</taxon>
        <taxon>Elysia</taxon>
    </lineage>
</organism>
<dbReference type="InterPro" id="IPR018488">
    <property type="entry name" value="cNMP-bd_CS"/>
</dbReference>
<dbReference type="EMBL" id="JAWDGP010000342">
    <property type="protein sequence ID" value="KAK3801277.1"/>
    <property type="molecule type" value="Genomic_DNA"/>
</dbReference>
<evidence type="ECO:0000256" key="1">
    <source>
        <dbReference type="ARBA" id="ARBA00005753"/>
    </source>
</evidence>
<accession>A0AAE1B7Y6</accession>
<dbReference type="GO" id="GO:0034236">
    <property type="term" value="F:protein kinase A catalytic subunit binding"/>
    <property type="evidence" value="ECO:0007669"/>
    <property type="project" value="TreeGrafter"/>
</dbReference>
<comment type="caution">
    <text evidence="5">The sequence shown here is derived from an EMBL/GenBank/DDBJ whole genome shotgun (WGS) entry which is preliminary data.</text>
</comment>
<dbReference type="CDD" id="cd00038">
    <property type="entry name" value="CAP_ED"/>
    <property type="match status" value="1"/>
</dbReference>
<protein>
    <recommendedName>
        <fullName evidence="4">Cyclic nucleotide-binding domain-containing protein</fullName>
    </recommendedName>
</protein>
<keyword evidence="3" id="KW-0114">cAMP</keyword>